<dbReference type="Pfam" id="PF12007">
    <property type="entry name" value="DUF3501"/>
    <property type="match status" value="1"/>
</dbReference>
<sequence>MRQLSMADIVSNQEYEAMRPAFRQRVINLKKLRRLAIGPRISLVFENTETMRFQVQEMMRIEHIEDVEKIREEIEVYNDLLPSGLAIGATLLIELSQTDDMPAILRQLSGVEEHVMLEIESQQIHALAEAGRSTEEKTSSVHYLTFPFTESDRILLMEHPESVALRIDHPGYRYQTKIPAETVSLLIGDLLASRE</sequence>
<organism evidence="1 2">
    <name type="scientific">Sulfobacillus benefaciens</name>
    <dbReference type="NCBI Taxonomy" id="453960"/>
    <lineage>
        <taxon>Bacteria</taxon>
        <taxon>Bacillati</taxon>
        <taxon>Bacillota</taxon>
        <taxon>Clostridia</taxon>
        <taxon>Eubacteriales</taxon>
        <taxon>Clostridiales Family XVII. Incertae Sedis</taxon>
        <taxon>Sulfobacillus</taxon>
    </lineage>
</organism>
<dbReference type="Proteomes" id="UP000242972">
    <property type="component" value="Unassembled WGS sequence"/>
</dbReference>
<protein>
    <submittedName>
        <fullName evidence="1">DUF3501 domain-containing protein</fullName>
    </submittedName>
</protein>
<dbReference type="AlphaFoldDB" id="A0A2T2XEQ6"/>
<evidence type="ECO:0000313" key="2">
    <source>
        <dbReference type="Proteomes" id="UP000242972"/>
    </source>
</evidence>
<proteinExistence type="predicted"/>
<reference evidence="1 2" key="1">
    <citation type="journal article" date="2014" name="BMC Genomics">
        <title>Comparison of environmental and isolate Sulfobacillus genomes reveals diverse carbon, sulfur, nitrogen, and hydrogen metabolisms.</title>
        <authorList>
            <person name="Justice N.B."/>
            <person name="Norman A."/>
            <person name="Brown C.T."/>
            <person name="Singh A."/>
            <person name="Thomas B.C."/>
            <person name="Banfield J.F."/>
        </authorList>
    </citation>
    <scope>NUCLEOTIDE SEQUENCE [LARGE SCALE GENOMIC DNA]</scope>
    <source>
        <strain evidence="1">AMDSBA4</strain>
    </source>
</reference>
<accession>A0A2T2XEQ6</accession>
<name>A0A2T2XEQ6_9FIRM</name>
<dbReference type="EMBL" id="PXYW01000029">
    <property type="protein sequence ID" value="PSR32957.1"/>
    <property type="molecule type" value="Genomic_DNA"/>
</dbReference>
<comment type="caution">
    <text evidence="1">The sequence shown here is derived from an EMBL/GenBank/DDBJ whole genome shotgun (WGS) entry which is preliminary data.</text>
</comment>
<gene>
    <name evidence="1" type="ORF">C7B46_11925</name>
</gene>
<dbReference type="InterPro" id="IPR021890">
    <property type="entry name" value="DUF3501"/>
</dbReference>
<evidence type="ECO:0000313" key="1">
    <source>
        <dbReference type="EMBL" id="PSR32957.1"/>
    </source>
</evidence>